<dbReference type="InterPro" id="IPR054496">
    <property type="entry name" value="E217_GP41"/>
</dbReference>
<evidence type="ECO:0000313" key="1">
    <source>
        <dbReference type="EMBL" id="CQR71688.1"/>
    </source>
</evidence>
<proteinExistence type="predicted"/>
<gene>
    <name evidence="1" type="ORF">SpAn4DRAFT_3554</name>
</gene>
<evidence type="ECO:0000313" key="2">
    <source>
        <dbReference type="Proteomes" id="UP000049855"/>
    </source>
</evidence>
<reference evidence="2" key="1">
    <citation type="submission" date="2015-03" db="EMBL/GenBank/DDBJ databases">
        <authorList>
            <person name="Nijsse Bart"/>
        </authorList>
    </citation>
    <scope>NUCLEOTIDE SEQUENCE [LARGE SCALE GENOMIC DNA]</scope>
</reference>
<dbReference type="NCBIfam" id="NF047561">
    <property type="entry name" value="orf58_phage_fam"/>
    <property type="match status" value="1"/>
</dbReference>
<protein>
    <submittedName>
        <fullName evidence="1">Phage protein</fullName>
    </submittedName>
</protein>
<keyword evidence="2" id="KW-1185">Reference proteome</keyword>
<accession>A0A0U1KW78</accession>
<dbReference type="Pfam" id="PF22759">
    <property type="entry name" value="E217_GP41"/>
    <property type="match status" value="1"/>
</dbReference>
<dbReference type="RefSeq" id="WP_021168774.1">
    <property type="nucleotide sequence ID" value="NZ_CTRP01000005.1"/>
</dbReference>
<name>A0A0U1KW78_9FIRM</name>
<organism evidence="1 2">
    <name type="scientific">Sporomusa ovata</name>
    <dbReference type="NCBI Taxonomy" id="2378"/>
    <lineage>
        <taxon>Bacteria</taxon>
        <taxon>Bacillati</taxon>
        <taxon>Bacillota</taxon>
        <taxon>Negativicutes</taxon>
        <taxon>Selenomonadales</taxon>
        <taxon>Sporomusaceae</taxon>
        <taxon>Sporomusa</taxon>
    </lineage>
</organism>
<dbReference type="Proteomes" id="UP000049855">
    <property type="component" value="Unassembled WGS sequence"/>
</dbReference>
<dbReference type="AlphaFoldDB" id="A0A0U1KW78"/>
<dbReference type="EMBL" id="CTRP01000005">
    <property type="protein sequence ID" value="CQR71688.1"/>
    <property type="molecule type" value="Genomic_DNA"/>
</dbReference>
<sequence length="318" mass="35693">MSKFLYGRKYRVLVAGKDNVALDVSNLRCTFHIEKTARALSNYAEISIYNLTSSTEMAIVKEGDRVIVEAGYDGFIDTETGQKTDTKQYGKIFDGDILQPLRDREDNVNYRLTLVCQDGEDFLNRSLVRKTIGAGLEQRQIINKIVSEAKTLTGIGRISSNLSTQKLPRGKVFFGTPKNYLSNIANDNGATFWVDDGQVNIAKATDVPVEEALVLTPQNGLIGTPQQTFGGITFKCLLNPSLKLMNMIKIDNSDIRRLKWTQEMKMTALDQDGQYQIYKMIYTGDTRGDEWYVDVEGISRNGLMPLPLMLDNATQNPF</sequence>